<name>A0ABW9I579_9ACTN</name>
<sequence>MNSAPQRALRGHRPARLSERAATSTAYVTRLAEHLTDRDRWIARMLYEHRVLTTPQIAETAFTSLRAAHQRLLQLYRWRLVDRFQPFATCGAAPMHYVLDVAGAATLACEDGLDPEDLPYRHARALGIAHSLHLAHTVGTNAFFTSLIARSRRPDATGRLTMWWPEARCRRHFGDTVIPDGYGRWQEGHTVFDWFLEFDLATERPDRVAAKLPRYARLAATTGRITPILLRLPTTRRETRIRHALISVLASLSDSSLVPVATSSAEHTSPDRWQPLDRLSHRRLPLHELGSVWPHVAPPGPTSPVTSTPDSPTDLLPPSPLITPRRAGDRRPSYAPTTPPRGSL</sequence>
<proteinExistence type="predicted"/>
<feature type="compositionally biased region" description="Low complexity" evidence="1">
    <location>
        <begin position="303"/>
        <end position="314"/>
    </location>
</feature>
<reference evidence="2 3" key="1">
    <citation type="submission" date="2024-12" db="EMBL/GenBank/DDBJ databases">
        <title>Forecasting of Potato common scab and diversities of Pathogenic streptomyces spp. in china.</title>
        <authorList>
            <person name="Handique U."/>
            <person name="Wu J."/>
        </authorList>
    </citation>
    <scope>NUCLEOTIDE SEQUENCE [LARGE SCALE GENOMIC DNA]</scope>
    <source>
        <strain evidence="2 3">ZRIMU1530</strain>
    </source>
</reference>
<gene>
    <name evidence="2" type="ORF">ACKI18_43425</name>
</gene>
<organism evidence="2 3">
    <name type="scientific">Streptomyces niveiscabiei</name>
    <dbReference type="NCBI Taxonomy" id="164115"/>
    <lineage>
        <taxon>Bacteria</taxon>
        <taxon>Bacillati</taxon>
        <taxon>Actinomycetota</taxon>
        <taxon>Actinomycetes</taxon>
        <taxon>Kitasatosporales</taxon>
        <taxon>Streptomycetaceae</taxon>
        <taxon>Streptomyces</taxon>
    </lineage>
</organism>
<dbReference type="Pfam" id="PF13814">
    <property type="entry name" value="Replic_Relax"/>
    <property type="match status" value="1"/>
</dbReference>
<protein>
    <submittedName>
        <fullName evidence="2">Replication-relaxation family protein</fullName>
    </submittedName>
</protein>
<dbReference type="Proteomes" id="UP001631957">
    <property type="component" value="Unassembled WGS sequence"/>
</dbReference>
<feature type="region of interest" description="Disordered" evidence="1">
    <location>
        <begin position="292"/>
        <end position="344"/>
    </location>
</feature>
<evidence type="ECO:0000313" key="3">
    <source>
        <dbReference type="Proteomes" id="UP001631957"/>
    </source>
</evidence>
<dbReference type="InterPro" id="IPR025855">
    <property type="entry name" value="Replic_Relax"/>
</dbReference>
<accession>A0ABW9I579</accession>
<comment type="caution">
    <text evidence="2">The sequence shown here is derived from an EMBL/GenBank/DDBJ whole genome shotgun (WGS) entry which is preliminary data.</text>
</comment>
<evidence type="ECO:0000256" key="1">
    <source>
        <dbReference type="SAM" id="MobiDB-lite"/>
    </source>
</evidence>
<dbReference type="RefSeq" id="WP_109361920.1">
    <property type="nucleotide sequence ID" value="NZ_JBJVNI010000036.1"/>
</dbReference>
<keyword evidence="3" id="KW-1185">Reference proteome</keyword>
<evidence type="ECO:0000313" key="2">
    <source>
        <dbReference type="EMBL" id="MFM9615523.1"/>
    </source>
</evidence>
<dbReference type="EMBL" id="JBJVNI010000036">
    <property type="protein sequence ID" value="MFM9615523.1"/>
    <property type="molecule type" value="Genomic_DNA"/>
</dbReference>